<proteinExistence type="predicted"/>
<keyword evidence="2" id="KW-1185">Reference proteome</keyword>
<dbReference type="OrthoDB" id="1470350at2759"/>
<evidence type="ECO:0000313" key="1">
    <source>
        <dbReference type="EMBL" id="KAF1957294.1"/>
    </source>
</evidence>
<protein>
    <recommendedName>
        <fullName evidence="3">Cytochrome P450</fullName>
    </recommendedName>
</protein>
<evidence type="ECO:0008006" key="3">
    <source>
        <dbReference type="Google" id="ProtNLM"/>
    </source>
</evidence>
<dbReference type="AlphaFoldDB" id="A0A6A5TY89"/>
<accession>A0A6A5TY89</accession>
<sequence>MAFPLLLTVFSLPLLFILSTVWSLFRNYRIALKVGLPVIIVPISPENPIWMLIGRYVLPFIQYIPFGNGYFSRFCHVGWEFDEKSSAHLEMGDAFMFATPGKNWIYMCNAQTCQQSSGLQALD</sequence>
<reference evidence="1" key="1">
    <citation type="journal article" date="2020" name="Stud. Mycol.">
        <title>101 Dothideomycetes genomes: a test case for predicting lifestyles and emergence of pathogens.</title>
        <authorList>
            <person name="Haridas S."/>
            <person name="Albert R."/>
            <person name="Binder M."/>
            <person name="Bloem J."/>
            <person name="Labutti K."/>
            <person name="Salamov A."/>
            <person name="Andreopoulos B."/>
            <person name="Baker S."/>
            <person name="Barry K."/>
            <person name="Bills G."/>
            <person name="Bluhm B."/>
            <person name="Cannon C."/>
            <person name="Castanera R."/>
            <person name="Culley D."/>
            <person name="Daum C."/>
            <person name="Ezra D."/>
            <person name="Gonzalez J."/>
            <person name="Henrissat B."/>
            <person name="Kuo A."/>
            <person name="Liang C."/>
            <person name="Lipzen A."/>
            <person name="Lutzoni F."/>
            <person name="Magnuson J."/>
            <person name="Mondo S."/>
            <person name="Nolan M."/>
            <person name="Ohm R."/>
            <person name="Pangilinan J."/>
            <person name="Park H.-J."/>
            <person name="Ramirez L."/>
            <person name="Alfaro M."/>
            <person name="Sun H."/>
            <person name="Tritt A."/>
            <person name="Yoshinaga Y."/>
            <person name="Zwiers L.-H."/>
            <person name="Turgeon B."/>
            <person name="Goodwin S."/>
            <person name="Spatafora J."/>
            <person name="Crous P."/>
            <person name="Grigoriev I."/>
        </authorList>
    </citation>
    <scope>NUCLEOTIDE SEQUENCE</scope>
    <source>
        <strain evidence="1">CBS 675.92</strain>
    </source>
</reference>
<gene>
    <name evidence="1" type="ORF">CC80DRAFT_41847</name>
</gene>
<name>A0A6A5TY89_9PLEO</name>
<dbReference type="EMBL" id="ML976989">
    <property type="protein sequence ID" value="KAF1957294.1"/>
    <property type="molecule type" value="Genomic_DNA"/>
</dbReference>
<evidence type="ECO:0000313" key="2">
    <source>
        <dbReference type="Proteomes" id="UP000800035"/>
    </source>
</evidence>
<dbReference type="Proteomes" id="UP000800035">
    <property type="component" value="Unassembled WGS sequence"/>
</dbReference>
<organism evidence="1 2">
    <name type="scientific">Byssothecium circinans</name>
    <dbReference type="NCBI Taxonomy" id="147558"/>
    <lineage>
        <taxon>Eukaryota</taxon>
        <taxon>Fungi</taxon>
        <taxon>Dikarya</taxon>
        <taxon>Ascomycota</taxon>
        <taxon>Pezizomycotina</taxon>
        <taxon>Dothideomycetes</taxon>
        <taxon>Pleosporomycetidae</taxon>
        <taxon>Pleosporales</taxon>
        <taxon>Massarineae</taxon>
        <taxon>Massarinaceae</taxon>
        <taxon>Byssothecium</taxon>
    </lineage>
</organism>